<dbReference type="InterPro" id="IPR026843">
    <property type="entry name" value="SbcD_C"/>
</dbReference>
<evidence type="ECO:0000259" key="8">
    <source>
        <dbReference type="Pfam" id="PF00149"/>
    </source>
</evidence>
<evidence type="ECO:0000256" key="5">
    <source>
        <dbReference type="ARBA" id="ARBA00022801"/>
    </source>
</evidence>
<comment type="similarity">
    <text evidence="1 7">Belongs to the SbcD family.</text>
</comment>
<evidence type="ECO:0000256" key="4">
    <source>
        <dbReference type="ARBA" id="ARBA00022722"/>
    </source>
</evidence>
<dbReference type="GO" id="GO:0006260">
    <property type="term" value="P:DNA replication"/>
    <property type="evidence" value="ECO:0007669"/>
    <property type="project" value="UniProtKB-KW"/>
</dbReference>
<keyword evidence="6 7" id="KW-0269">Exonuclease</keyword>
<keyword evidence="7" id="KW-0255">Endonuclease</keyword>
<proteinExistence type="inferred from homology"/>
<comment type="function">
    <text evidence="7">SbcCD cleaves DNA hairpin structures. These structures can inhibit DNA replication and are intermediates in certain DNA recombination reactions. The complex acts as a 3'-&gt;5' double strand exonuclease that can open hairpins. It also has a 5' single-strand endonuclease activity.</text>
</comment>
<dbReference type="InterPro" id="IPR050535">
    <property type="entry name" value="DNA_Repair-Maintenance_Comp"/>
</dbReference>
<reference evidence="10" key="1">
    <citation type="journal article" date="2021" name="PeerJ">
        <title>Extensive microbial diversity within the chicken gut microbiome revealed by metagenomics and culture.</title>
        <authorList>
            <person name="Gilroy R."/>
            <person name="Ravi A."/>
            <person name="Getino M."/>
            <person name="Pursley I."/>
            <person name="Horton D.L."/>
            <person name="Alikhan N.F."/>
            <person name="Baker D."/>
            <person name="Gharbi K."/>
            <person name="Hall N."/>
            <person name="Watson M."/>
            <person name="Adriaenssens E.M."/>
            <person name="Foster-Nyarko E."/>
            <person name="Jarju S."/>
            <person name="Secka A."/>
            <person name="Antonio M."/>
            <person name="Oren A."/>
            <person name="Chaudhuri R.R."/>
            <person name="La Ragione R."/>
            <person name="Hildebrand F."/>
            <person name="Pallen M.J."/>
        </authorList>
    </citation>
    <scope>NUCLEOTIDE SEQUENCE</scope>
    <source>
        <strain evidence="10">CHK195-9823</strain>
    </source>
</reference>
<dbReference type="NCBIfam" id="TIGR00619">
    <property type="entry name" value="sbcd"/>
    <property type="match status" value="1"/>
</dbReference>
<comment type="subunit">
    <text evidence="2 7">Heterodimer of SbcC and SbcD.</text>
</comment>
<dbReference type="PANTHER" id="PTHR30337">
    <property type="entry name" value="COMPONENT OF ATP-DEPENDENT DSDNA EXONUCLEASE"/>
    <property type="match status" value="1"/>
</dbReference>
<keyword evidence="5 7" id="KW-0378">Hydrolase</keyword>
<dbReference type="Pfam" id="PF12320">
    <property type="entry name" value="SbcD_C"/>
    <property type="match status" value="1"/>
</dbReference>
<dbReference type="Pfam" id="PF00149">
    <property type="entry name" value="Metallophos"/>
    <property type="match status" value="1"/>
</dbReference>
<dbReference type="GO" id="GO:0008408">
    <property type="term" value="F:3'-5' exonuclease activity"/>
    <property type="evidence" value="ECO:0007669"/>
    <property type="project" value="InterPro"/>
</dbReference>
<dbReference type="GO" id="GO:0006310">
    <property type="term" value="P:DNA recombination"/>
    <property type="evidence" value="ECO:0007669"/>
    <property type="project" value="UniProtKB-KW"/>
</dbReference>
<evidence type="ECO:0000313" key="10">
    <source>
        <dbReference type="EMBL" id="HIV38278.1"/>
    </source>
</evidence>
<dbReference type="EMBL" id="DXIQ01000027">
    <property type="protein sequence ID" value="HIV38278.1"/>
    <property type="molecule type" value="Genomic_DNA"/>
</dbReference>
<dbReference type="GO" id="GO:0004519">
    <property type="term" value="F:endonuclease activity"/>
    <property type="evidence" value="ECO:0007669"/>
    <property type="project" value="UniProtKB-KW"/>
</dbReference>
<name>A0A9D1TEL5_9FIRM</name>
<gene>
    <name evidence="7" type="primary">sbcD</name>
    <name evidence="10" type="ORF">H9747_04665</name>
</gene>
<evidence type="ECO:0000256" key="3">
    <source>
        <dbReference type="ARBA" id="ARBA00013365"/>
    </source>
</evidence>
<feature type="domain" description="Nuclease SbcCD subunit D C-terminal" evidence="9">
    <location>
        <begin position="291"/>
        <end position="379"/>
    </location>
</feature>
<evidence type="ECO:0000313" key="11">
    <source>
        <dbReference type="Proteomes" id="UP000886814"/>
    </source>
</evidence>
<accession>A0A9D1TEL5</accession>
<dbReference type="PANTHER" id="PTHR30337:SF0">
    <property type="entry name" value="NUCLEASE SBCCD SUBUNIT D"/>
    <property type="match status" value="1"/>
</dbReference>
<reference evidence="10" key="2">
    <citation type="submission" date="2021-04" db="EMBL/GenBank/DDBJ databases">
        <authorList>
            <person name="Gilroy R."/>
        </authorList>
    </citation>
    <scope>NUCLEOTIDE SEQUENCE</scope>
    <source>
        <strain evidence="10">CHK195-9823</strain>
    </source>
</reference>
<organism evidence="10 11">
    <name type="scientific">Candidatus Blautia stercorigallinarum</name>
    <dbReference type="NCBI Taxonomy" id="2838501"/>
    <lineage>
        <taxon>Bacteria</taxon>
        <taxon>Bacillati</taxon>
        <taxon>Bacillota</taxon>
        <taxon>Clostridia</taxon>
        <taxon>Lachnospirales</taxon>
        <taxon>Lachnospiraceae</taxon>
        <taxon>Blautia</taxon>
    </lineage>
</organism>
<dbReference type="SUPFAM" id="SSF56300">
    <property type="entry name" value="Metallo-dependent phosphatases"/>
    <property type="match status" value="1"/>
</dbReference>
<dbReference type="Proteomes" id="UP000886814">
    <property type="component" value="Unassembled WGS sequence"/>
</dbReference>
<comment type="caution">
    <text evidence="10">The sequence shown here is derived from an EMBL/GenBank/DDBJ whole genome shotgun (WGS) entry which is preliminary data.</text>
</comment>
<sequence length="409" mass="46965">MKILHTADWHLGKLLEGRSRLEEQKIVMKQLVAIAEEQQADMVYVAGDIFDNSHPSAGAEALLYQTLKDLSNGGERLVVLIAGNHDQPSRLEAVIPLVREHGILIYGTPRSKIESGQYGKFQIESLDEGVFSFEKGGEQAVVACVPYTSERTLNEVLYRDQEEDQDRAVTYARKMQELFAKRARWFSKETINILMAHVFTLGCIKDGSEQSLSLGNSYLLPMETFPEEADYVALGHVHRPQKAVGSQGRIRYSGSPLPYRLQETTVAKECLLVTLHPGQKPEAEDLYFDNPRPIEKWVCGDYQEALEKCMENQDRPCYVYLHIHTDSFIREEQIKELKKYKEDILEVVPLFPSQDREEEKGSFLEKSFQELFVEYYTERKGVEPEAELLETLTEIIEKEKEYETDLDKD</sequence>
<feature type="domain" description="Calcineurin-like phosphoesterase" evidence="8">
    <location>
        <begin position="1"/>
        <end position="240"/>
    </location>
</feature>
<dbReference type="InterPro" id="IPR004593">
    <property type="entry name" value="SbcD"/>
</dbReference>
<dbReference type="InterPro" id="IPR004843">
    <property type="entry name" value="Calcineurin-like_PHP"/>
</dbReference>
<evidence type="ECO:0000256" key="6">
    <source>
        <dbReference type="ARBA" id="ARBA00022839"/>
    </source>
</evidence>
<keyword evidence="7" id="KW-0233">DNA recombination</keyword>
<dbReference type="AlphaFoldDB" id="A0A9D1TEL5"/>
<protein>
    <recommendedName>
        <fullName evidence="3 7">Nuclease SbcCD subunit D</fullName>
    </recommendedName>
</protein>
<evidence type="ECO:0000256" key="2">
    <source>
        <dbReference type="ARBA" id="ARBA00011322"/>
    </source>
</evidence>
<dbReference type="InterPro" id="IPR029052">
    <property type="entry name" value="Metallo-depent_PP-like"/>
</dbReference>
<keyword evidence="7" id="KW-0235">DNA replication</keyword>
<dbReference type="CDD" id="cd00840">
    <property type="entry name" value="MPP_Mre11_N"/>
    <property type="match status" value="1"/>
</dbReference>
<dbReference type="Gene3D" id="3.60.21.10">
    <property type="match status" value="1"/>
</dbReference>
<evidence type="ECO:0000256" key="1">
    <source>
        <dbReference type="ARBA" id="ARBA00010555"/>
    </source>
</evidence>
<evidence type="ECO:0000259" key="9">
    <source>
        <dbReference type="Pfam" id="PF12320"/>
    </source>
</evidence>
<dbReference type="InterPro" id="IPR041796">
    <property type="entry name" value="Mre11_N"/>
</dbReference>
<evidence type="ECO:0000256" key="7">
    <source>
        <dbReference type="RuleBase" id="RU363069"/>
    </source>
</evidence>
<keyword evidence="4 7" id="KW-0540">Nuclease</keyword>